<dbReference type="Gene3D" id="3.40.30.10">
    <property type="entry name" value="Glutaredoxin"/>
    <property type="match status" value="1"/>
</dbReference>
<dbReference type="InterPro" id="IPR010634">
    <property type="entry name" value="DUF1223"/>
</dbReference>
<dbReference type="AlphaFoldDB" id="Q0G4Z3"/>
<dbReference type="eggNOG" id="COG5429">
    <property type="taxonomic scope" value="Bacteria"/>
</dbReference>
<reference evidence="1 2" key="1">
    <citation type="journal article" date="2010" name="J. Bacteriol.">
        <title>Genome sequence of Fulvimarina pelagi HTCC2506T, a Mn(II)-oxidizing alphaproteobacterium possessing an aerobic anoxygenic photosynthetic gene cluster and Xanthorhodopsin.</title>
        <authorList>
            <person name="Kang I."/>
            <person name="Oh H.M."/>
            <person name="Lim S.I."/>
            <person name="Ferriera S."/>
            <person name="Giovannoni S.J."/>
            <person name="Cho J.C."/>
        </authorList>
    </citation>
    <scope>NUCLEOTIDE SEQUENCE [LARGE SCALE GENOMIC DNA]</scope>
    <source>
        <strain evidence="1 2">HTCC2506</strain>
    </source>
</reference>
<dbReference type="STRING" id="217511.GCA_001463845_00855"/>
<dbReference type="Pfam" id="PF06764">
    <property type="entry name" value="DUF1223"/>
    <property type="match status" value="1"/>
</dbReference>
<gene>
    <name evidence="1" type="ORF">FP2506_10516</name>
</gene>
<dbReference type="InterPro" id="IPR036249">
    <property type="entry name" value="Thioredoxin-like_sf"/>
</dbReference>
<dbReference type="PANTHER" id="PTHR36057:SF1">
    <property type="entry name" value="LIPOPROTEIN LIPID ATTACHMENT SITE-LIKE PROTEIN, PUTATIVE (DUF1223)-RELATED"/>
    <property type="match status" value="1"/>
</dbReference>
<keyword evidence="2" id="KW-1185">Reference proteome</keyword>
<sequence>MHVSGILESVEIARSKVKHTARTPVSISMLALMLTLTGPGRAEGIDQTIASTKVDHVVELFTSQGCSSCPQAETVLSKLSEEADVLALAYHVDYWDYIGWRDTYGSSQNTARQQAYGKRFNLSTLFTPQMVIDGQQQMVGAEYESVAEVLDDLGPIGSGGSASLSARIAGDNLKIRASMKEPVDNGSLPVLIVVTYDKSSKTQITQGENLGETLTETNPVRDWRILSAWSGEPMKISLPISTLTNGASGENGCAVFIQVMSRTGEPGPILSAARVDLDQ</sequence>
<dbReference type="Proteomes" id="UP000004310">
    <property type="component" value="Unassembled WGS sequence"/>
</dbReference>
<dbReference type="SUPFAM" id="SSF52833">
    <property type="entry name" value="Thioredoxin-like"/>
    <property type="match status" value="1"/>
</dbReference>
<evidence type="ECO:0008006" key="3">
    <source>
        <dbReference type="Google" id="ProtNLM"/>
    </source>
</evidence>
<protein>
    <recommendedName>
        <fullName evidence="3">DUF1223 domain-containing protein</fullName>
    </recommendedName>
</protein>
<dbReference type="EMBL" id="AATP01000001">
    <property type="protein sequence ID" value="EAU43271.1"/>
    <property type="molecule type" value="Genomic_DNA"/>
</dbReference>
<proteinExistence type="predicted"/>
<dbReference type="PANTHER" id="PTHR36057">
    <property type="match status" value="1"/>
</dbReference>
<dbReference type="HOGENOM" id="CLU_065609_0_0_5"/>
<accession>Q0G4Z3</accession>
<comment type="caution">
    <text evidence="1">The sequence shown here is derived from an EMBL/GenBank/DDBJ whole genome shotgun (WGS) entry which is preliminary data.</text>
</comment>
<evidence type="ECO:0000313" key="2">
    <source>
        <dbReference type="Proteomes" id="UP000004310"/>
    </source>
</evidence>
<evidence type="ECO:0000313" key="1">
    <source>
        <dbReference type="EMBL" id="EAU43271.1"/>
    </source>
</evidence>
<organism evidence="1 2">
    <name type="scientific">Fulvimarina pelagi HTCC2506</name>
    <dbReference type="NCBI Taxonomy" id="314231"/>
    <lineage>
        <taxon>Bacteria</taxon>
        <taxon>Pseudomonadati</taxon>
        <taxon>Pseudomonadota</taxon>
        <taxon>Alphaproteobacteria</taxon>
        <taxon>Hyphomicrobiales</taxon>
        <taxon>Aurantimonadaceae</taxon>
        <taxon>Fulvimarina</taxon>
    </lineage>
</organism>
<name>Q0G4Z3_9HYPH</name>